<dbReference type="InterPro" id="IPR055130">
    <property type="entry name" value="PreP_C"/>
</dbReference>
<protein>
    <submittedName>
        <fullName evidence="2">Predicted Zn-dependent peptidase, insulinase-like</fullName>
    </submittedName>
</protein>
<dbReference type="Pfam" id="PF05193">
    <property type="entry name" value="Peptidase_M16_C"/>
    <property type="match status" value="1"/>
</dbReference>
<evidence type="ECO:0000259" key="1">
    <source>
        <dbReference type="SMART" id="SM01264"/>
    </source>
</evidence>
<dbReference type="SUPFAM" id="SSF63411">
    <property type="entry name" value="LuxS/MPP-like metallohydrolase"/>
    <property type="match status" value="4"/>
</dbReference>
<dbReference type="Proteomes" id="UP000000238">
    <property type="component" value="Chromosome"/>
</dbReference>
<dbReference type="OrthoDB" id="9762027at2"/>
<dbReference type="GO" id="GO:0046872">
    <property type="term" value="F:metal ion binding"/>
    <property type="evidence" value="ECO:0007669"/>
    <property type="project" value="InterPro"/>
</dbReference>
<keyword evidence="3" id="KW-1185">Reference proteome</keyword>
<name>Q2SK74_HAHCH</name>
<dbReference type="InterPro" id="IPR007863">
    <property type="entry name" value="Peptidase_M16_C"/>
</dbReference>
<dbReference type="Pfam" id="PF22516">
    <property type="entry name" value="PreP_C"/>
    <property type="match status" value="1"/>
</dbReference>
<dbReference type="PANTHER" id="PTHR43016:SF13">
    <property type="entry name" value="PRESEQUENCE PROTEASE, MITOCHONDRIAL"/>
    <property type="match status" value="1"/>
</dbReference>
<organism evidence="2 3">
    <name type="scientific">Hahella chejuensis (strain KCTC 2396)</name>
    <dbReference type="NCBI Taxonomy" id="349521"/>
    <lineage>
        <taxon>Bacteria</taxon>
        <taxon>Pseudomonadati</taxon>
        <taxon>Pseudomonadota</taxon>
        <taxon>Gammaproteobacteria</taxon>
        <taxon>Oceanospirillales</taxon>
        <taxon>Hahellaceae</taxon>
        <taxon>Hahella</taxon>
    </lineage>
</organism>
<dbReference type="EMBL" id="CP000155">
    <property type="protein sequence ID" value="ABC28950.1"/>
    <property type="molecule type" value="Genomic_DNA"/>
</dbReference>
<proteinExistence type="predicted"/>
<dbReference type="RefSeq" id="WP_011396021.1">
    <property type="nucleotide sequence ID" value="NC_007645.1"/>
</dbReference>
<reference evidence="2 3" key="1">
    <citation type="journal article" date="2005" name="Nucleic Acids Res.">
        <title>Genomic blueprint of Hahella chejuensis, a marine microbe producing an algicidal agent.</title>
        <authorList>
            <person name="Jeong H."/>
            <person name="Yim J.H."/>
            <person name="Lee C."/>
            <person name="Choi S.-H."/>
            <person name="Park Y.K."/>
            <person name="Yoon S.H."/>
            <person name="Hur C.-G."/>
            <person name="Kang H.-Y."/>
            <person name="Kim D."/>
            <person name="Lee H.H."/>
            <person name="Park K.H."/>
            <person name="Park S.-H."/>
            <person name="Park H.-S."/>
            <person name="Lee H.K."/>
            <person name="Oh T.K."/>
            <person name="Kim J.F."/>
        </authorList>
    </citation>
    <scope>NUCLEOTIDE SEQUENCE [LARGE SCALE GENOMIC DNA]</scope>
    <source>
        <strain evidence="2 3">KCTC 2396</strain>
    </source>
</reference>
<dbReference type="KEGG" id="hch:HCH_02121"/>
<dbReference type="HOGENOM" id="CLU_009165_1_0_6"/>
<dbReference type="Gene3D" id="3.30.830.10">
    <property type="entry name" value="Metalloenzyme, LuxS/M16 peptidase-like"/>
    <property type="match status" value="4"/>
</dbReference>
<dbReference type="InterPro" id="IPR011249">
    <property type="entry name" value="Metalloenz_LuxS/M16"/>
</dbReference>
<dbReference type="Pfam" id="PF00675">
    <property type="entry name" value="Peptidase_M16"/>
    <property type="match status" value="1"/>
</dbReference>
<dbReference type="FunFam" id="3.30.830.10:FF:000034">
    <property type="entry name" value="presequence protease 1, chloroplastic/mitochondrial"/>
    <property type="match status" value="1"/>
</dbReference>
<evidence type="ECO:0000313" key="3">
    <source>
        <dbReference type="Proteomes" id="UP000000238"/>
    </source>
</evidence>
<accession>Q2SK74</accession>
<dbReference type="InterPro" id="IPR013578">
    <property type="entry name" value="Peptidase_M16C_assoc"/>
</dbReference>
<dbReference type="STRING" id="349521.HCH_02121"/>
<gene>
    <name evidence="2" type="ordered locus">HCH_02121</name>
</gene>
<evidence type="ECO:0000313" key="2">
    <source>
        <dbReference type="EMBL" id="ABC28950.1"/>
    </source>
</evidence>
<dbReference type="GO" id="GO:0006508">
    <property type="term" value="P:proteolysis"/>
    <property type="evidence" value="ECO:0007669"/>
    <property type="project" value="InterPro"/>
</dbReference>
<dbReference type="InterPro" id="IPR011765">
    <property type="entry name" value="Pept_M16_N"/>
</dbReference>
<dbReference type="AlphaFoldDB" id="Q2SK74"/>
<feature type="domain" description="Peptidase M16C associated" evidence="1">
    <location>
        <begin position="470"/>
        <end position="716"/>
    </location>
</feature>
<sequence length="977" mass="108917">MSDSLSLDIAHPTFECISRRKIDALKIELQEFRHLKTGARHFHLSSEQKENVFLVALRTVPTDSTGVAHILEHTTLCGSKNFPVRDPFFMMTRRSLNTFMNAFTSSDWTAYPFASQNRKDYFNLLDVYLDSVFFANLNELDFAQEGHRFEFEEAENPESDLVYKGVVYNEMKGAMSSPMSQLWGAVTKYLYPTSTYHYNSGGEPDHIPDLTHEQLLQFYRKHYHPSNAVFMTFGDLPANELQKVFEDKALKQFERSDDIPVISDEKRYFSPIRVQEAYPLAAEEESASKSHIVMGWLLTPSSDLERNLEAHLLSNVLLENSASPLMQALETTDLGHSPSGLCGLEDSYKEMAFVCGIEGSEPERAAAFESLVVGVLEKVATEGVPLEKLEAVLHQLELSQREISGDSYPYGLQLILAAMSPALQGVDPAELLDIDPVLVKLRERIKNPEYIKTLVKELLLDNPHRITLTLAPDAQLEAQREKYIYAKLQAVKSRLSDEEKQKIVAQAQALNERQNQKDPEDILPKVGLDDVPLDIAIPEPVKAQGALPLTAYAQGTNGLIYHQAILPLPDLSDEELSLLPLLTFCLAEVGAGERSYLEMQERQSAYTGGVSCYWEIRGEVADEQKCKGFLVVSGKALQRNQAELIGLMKEFLYQPRFDELDRIKELVALLASRREQGVTSNGHGMAMMAAASRLSPAGAIGHRTGGLAGIQWIKALDKSFADKAKLQAFADSLKQLHQKLIANPAQFLSVAEPANLDVFNQTVFAEWGDVANDSQVSLLNLPSTREHCQVGWITNSQVSFCAKVYATVPSDHADAAALTVLGHYLRNGFLHRAIREQGGAYGAGAGQDNANSVFRFYSYRDPRIEGTLSDFDESVSWLLNREHDPAELEQAVLGVVSNIDKPRSPAGEAKSAFHSELFGRTAEQRKQFRRRVLGVTMDDLERVAKTYLLNKEASVAVVSGENAKDTFNKLNLTVHKI</sequence>
<dbReference type="SMART" id="SM01264">
    <property type="entry name" value="M16C_associated"/>
    <property type="match status" value="1"/>
</dbReference>
<dbReference type="Pfam" id="PF08367">
    <property type="entry name" value="M16C_assoc"/>
    <property type="match status" value="1"/>
</dbReference>
<dbReference type="eggNOG" id="COG1026">
    <property type="taxonomic scope" value="Bacteria"/>
</dbReference>
<dbReference type="PANTHER" id="PTHR43016">
    <property type="entry name" value="PRESEQUENCE PROTEASE"/>
    <property type="match status" value="1"/>
</dbReference>